<protein>
    <submittedName>
        <fullName evidence="1">Uncharacterized protein</fullName>
    </submittedName>
</protein>
<reference evidence="1" key="1">
    <citation type="submission" date="2015-07" db="EMBL/GenBank/DDBJ databases">
        <title>MeaNS - Measles Nucleotide Surveillance Program.</title>
        <authorList>
            <person name="Tran T."/>
            <person name="Druce J."/>
        </authorList>
    </citation>
    <scope>NUCLEOTIDE SEQUENCE</scope>
    <source>
        <strain evidence="1">UCB-OBI-ISO-001</strain>
        <tissue evidence="1">Gonad</tissue>
    </source>
</reference>
<organism evidence="1">
    <name type="scientific">Octopus bimaculoides</name>
    <name type="common">California two-spotted octopus</name>
    <dbReference type="NCBI Taxonomy" id="37653"/>
    <lineage>
        <taxon>Eukaryota</taxon>
        <taxon>Metazoa</taxon>
        <taxon>Spiralia</taxon>
        <taxon>Lophotrochozoa</taxon>
        <taxon>Mollusca</taxon>
        <taxon>Cephalopoda</taxon>
        <taxon>Coleoidea</taxon>
        <taxon>Octopodiformes</taxon>
        <taxon>Octopoda</taxon>
        <taxon>Incirrata</taxon>
        <taxon>Octopodidae</taxon>
        <taxon>Octopus</taxon>
    </lineage>
</organism>
<evidence type="ECO:0000313" key="1">
    <source>
        <dbReference type="EMBL" id="KOF74301.1"/>
    </source>
</evidence>
<name>A0A0L8GB96_OCTBM</name>
<gene>
    <name evidence="1" type="ORF">OCBIM_22036453mg</name>
</gene>
<dbReference type="AlphaFoldDB" id="A0A0L8GB96"/>
<proteinExistence type="predicted"/>
<accession>A0A0L8GB96</accession>
<sequence>MIRKLHVNICIFIYIRQNKLMECFYVLYSIKVLSMDLECNFLISHALLGSINLSRLFGFL</sequence>
<dbReference type="EMBL" id="KQ422770">
    <property type="protein sequence ID" value="KOF74301.1"/>
    <property type="molecule type" value="Genomic_DNA"/>
</dbReference>